<organism evidence="1 2">
    <name type="scientific">Paraburkholderia domus</name>
    <dbReference type="NCBI Taxonomy" id="2793075"/>
    <lineage>
        <taxon>Bacteria</taxon>
        <taxon>Pseudomonadati</taxon>
        <taxon>Pseudomonadota</taxon>
        <taxon>Betaproteobacteria</taxon>
        <taxon>Burkholderiales</taxon>
        <taxon>Burkholderiaceae</taxon>
        <taxon>Paraburkholderia</taxon>
    </lineage>
</organism>
<accession>A0A9N8R152</accession>
<dbReference type="InterPro" id="IPR015424">
    <property type="entry name" value="PyrdxlP-dep_Trfase"/>
</dbReference>
<dbReference type="AlphaFoldDB" id="A0A9N8R152"/>
<protein>
    <submittedName>
        <fullName evidence="1">Uncharacterized protein</fullName>
    </submittedName>
</protein>
<gene>
    <name evidence="1" type="ORF">R70211_03458</name>
</gene>
<proteinExistence type="predicted"/>
<dbReference type="RefSeq" id="WP_236061030.1">
    <property type="nucleotide sequence ID" value="NZ_CAJNAS010000009.1"/>
</dbReference>
<sequence>MNDASAFRLVLEHALNHSLAHLENLERSPVAASASLQMLRDRLVKPLNSEGMRAEQVIDELVDDTAGGIMGSAGGRFFGWVIGGSLPAALAADWLTSA</sequence>
<dbReference type="Proteomes" id="UP000675121">
    <property type="component" value="Unassembled WGS sequence"/>
</dbReference>
<dbReference type="SUPFAM" id="SSF53383">
    <property type="entry name" value="PLP-dependent transferases"/>
    <property type="match status" value="1"/>
</dbReference>
<evidence type="ECO:0000313" key="1">
    <source>
        <dbReference type="EMBL" id="CAE6903812.1"/>
    </source>
</evidence>
<name>A0A9N8R152_9BURK</name>
<dbReference type="EMBL" id="CAJNAS010000009">
    <property type="protein sequence ID" value="CAE6903812.1"/>
    <property type="molecule type" value="Genomic_DNA"/>
</dbReference>
<reference evidence="1" key="1">
    <citation type="submission" date="2021-02" db="EMBL/GenBank/DDBJ databases">
        <authorList>
            <person name="Vanwijnsberghe S."/>
        </authorList>
    </citation>
    <scope>NUCLEOTIDE SEQUENCE</scope>
    <source>
        <strain evidence="1">R-70211</strain>
    </source>
</reference>
<comment type="caution">
    <text evidence="1">The sequence shown here is derived from an EMBL/GenBank/DDBJ whole genome shotgun (WGS) entry which is preliminary data.</text>
</comment>
<evidence type="ECO:0000313" key="2">
    <source>
        <dbReference type="Proteomes" id="UP000675121"/>
    </source>
</evidence>
<dbReference type="Gene3D" id="3.90.1150.170">
    <property type="match status" value="1"/>
</dbReference>
<keyword evidence="2" id="KW-1185">Reference proteome</keyword>